<dbReference type="AlphaFoldDB" id="A0A6I0F5G0"/>
<reference evidence="5 6" key="1">
    <citation type="submission" date="2019-10" db="EMBL/GenBank/DDBJ databases">
        <title>Whole-genome sequence of the extremophile Heliorestis acidaminivorans DSM 24790.</title>
        <authorList>
            <person name="Kyndt J.A."/>
            <person name="Meyer T.E."/>
        </authorList>
    </citation>
    <scope>NUCLEOTIDE SEQUENCE [LARGE SCALE GENOMIC DNA]</scope>
    <source>
        <strain evidence="5 6">DSM 24790</strain>
    </source>
</reference>
<evidence type="ECO:0000259" key="4">
    <source>
        <dbReference type="PROSITE" id="PS51379"/>
    </source>
</evidence>
<dbReference type="EMBL" id="WBXO01000001">
    <property type="protein sequence ID" value="KAB2954232.1"/>
    <property type="molecule type" value="Genomic_DNA"/>
</dbReference>
<proteinExistence type="predicted"/>
<sequence>MAHRIRLDECIACGACEDVCPAGCIKEQEDGKRYVVEEVCVDCTLCVQACPVDCIDKV</sequence>
<dbReference type="GO" id="GO:0046872">
    <property type="term" value="F:metal ion binding"/>
    <property type="evidence" value="ECO:0007669"/>
    <property type="project" value="UniProtKB-KW"/>
</dbReference>
<keyword evidence="2" id="KW-0408">Iron</keyword>
<keyword evidence="1" id="KW-0479">Metal-binding</keyword>
<keyword evidence="3" id="KW-0411">Iron-sulfur</keyword>
<gene>
    <name evidence="5" type="ORF">F9B85_00605</name>
</gene>
<dbReference type="Gene3D" id="3.30.70.20">
    <property type="match status" value="1"/>
</dbReference>
<feature type="domain" description="4Fe-4S ferredoxin-type" evidence="4">
    <location>
        <begin position="31"/>
        <end position="58"/>
    </location>
</feature>
<accession>A0A6I0F5G0</accession>
<dbReference type="InterPro" id="IPR017896">
    <property type="entry name" value="4Fe4S_Fe-S-bd"/>
</dbReference>
<evidence type="ECO:0000313" key="5">
    <source>
        <dbReference type="EMBL" id="KAB2954232.1"/>
    </source>
</evidence>
<evidence type="ECO:0000256" key="3">
    <source>
        <dbReference type="ARBA" id="ARBA00023014"/>
    </source>
</evidence>
<dbReference type="OrthoDB" id="9810688at2"/>
<dbReference type="InterPro" id="IPR017900">
    <property type="entry name" value="4Fe4S_Fe_S_CS"/>
</dbReference>
<protein>
    <submittedName>
        <fullName evidence="5">4Fe-4S dicluster domain-containing protein</fullName>
    </submittedName>
</protein>
<keyword evidence="6" id="KW-1185">Reference proteome</keyword>
<dbReference type="Proteomes" id="UP000468766">
    <property type="component" value="Unassembled WGS sequence"/>
</dbReference>
<feature type="domain" description="4Fe-4S ferredoxin-type" evidence="4">
    <location>
        <begin position="1"/>
        <end position="30"/>
    </location>
</feature>
<dbReference type="Pfam" id="PF14697">
    <property type="entry name" value="Fer4_21"/>
    <property type="match status" value="1"/>
</dbReference>
<evidence type="ECO:0000256" key="1">
    <source>
        <dbReference type="ARBA" id="ARBA00022723"/>
    </source>
</evidence>
<evidence type="ECO:0000256" key="2">
    <source>
        <dbReference type="ARBA" id="ARBA00023004"/>
    </source>
</evidence>
<dbReference type="PROSITE" id="PS51379">
    <property type="entry name" value="4FE4S_FER_2"/>
    <property type="match status" value="2"/>
</dbReference>
<evidence type="ECO:0000313" key="6">
    <source>
        <dbReference type="Proteomes" id="UP000468766"/>
    </source>
</evidence>
<name>A0A6I0F5G0_9FIRM</name>
<dbReference type="SUPFAM" id="SSF54862">
    <property type="entry name" value="4Fe-4S ferredoxins"/>
    <property type="match status" value="1"/>
</dbReference>
<dbReference type="RefSeq" id="WP_151617678.1">
    <property type="nucleotide sequence ID" value="NZ_WBXO01000001.1"/>
</dbReference>
<dbReference type="PROSITE" id="PS00198">
    <property type="entry name" value="4FE4S_FER_1"/>
    <property type="match status" value="2"/>
</dbReference>
<organism evidence="5 6">
    <name type="scientific">Heliorestis acidaminivorans</name>
    <dbReference type="NCBI Taxonomy" id="553427"/>
    <lineage>
        <taxon>Bacteria</taxon>
        <taxon>Bacillati</taxon>
        <taxon>Bacillota</taxon>
        <taxon>Clostridia</taxon>
        <taxon>Eubacteriales</taxon>
        <taxon>Heliobacteriaceae</taxon>
        <taxon>Heliorestis</taxon>
    </lineage>
</organism>
<dbReference type="GO" id="GO:0051536">
    <property type="term" value="F:iron-sulfur cluster binding"/>
    <property type="evidence" value="ECO:0007669"/>
    <property type="project" value="UniProtKB-KW"/>
</dbReference>
<comment type="caution">
    <text evidence="5">The sequence shown here is derived from an EMBL/GenBank/DDBJ whole genome shotgun (WGS) entry which is preliminary data.</text>
</comment>